<evidence type="ECO:0000313" key="11">
    <source>
        <dbReference type="Proteomes" id="UP000183180"/>
    </source>
</evidence>
<comment type="subcellular location">
    <subcellularLocation>
        <location evidence="1 7">Cell membrane</location>
        <topology evidence="1 7">Multi-pass membrane protein</topology>
    </subcellularLocation>
</comment>
<feature type="transmembrane region" description="Helical" evidence="7">
    <location>
        <begin position="141"/>
        <end position="168"/>
    </location>
</feature>
<evidence type="ECO:0000256" key="3">
    <source>
        <dbReference type="ARBA" id="ARBA00022475"/>
    </source>
</evidence>
<keyword evidence="4 7" id="KW-0812">Transmembrane</keyword>
<dbReference type="GO" id="GO:0005886">
    <property type="term" value="C:plasma membrane"/>
    <property type="evidence" value="ECO:0007669"/>
    <property type="project" value="UniProtKB-SubCell"/>
</dbReference>
<dbReference type="Pfam" id="PF00528">
    <property type="entry name" value="BPD_transp_1"/>
    <property type="match status" value="1"/>
</dbReference>
<evidence type="ECO:0000313" key="9">
    <source>
        <dbReference type="EMBL" id="MDS1115322.1"/>
    </source>
</evidence>
<keyword evidence="6 7" id="KW-0472">Membrane</keyword>
<evidence type="ECO:0000256" key="5">
    <source>
        <dbReference type="ARBA" id="ARBA00022989"/>
    </source>
</evidence>
<reference evidence="9 12" key="2">
    <citation type="submission" date="2023-08" db="EMBL/GenBank/DDBJ databases">
        <title>Bioegradation of LLDPE and BLDPE plastic by marine bacteria from coast plastic debris.</title>
        <authorList>
            <person name="Rong Z."/>
        </authorList>
    </citation>
    <scope>NUCLEOTIDE SEQUENCE [LARGE SCALE GENOMIC DNA]</scope>
    <source>
        <strain evidence="9 12">Z-2</strain>
    </source>
</reference>
<keyword evidence="3" id="KW-1003">Cell membrane</keyword>
<evidence type="ECO:0000313" key="12">
    <source>
        <dbReference type="Proteomes" id="UP001265083"/>
    </source>
</evidence>
<dbReference type="Proteomes" id="UP000183180">
    <property type="component" value="Unassembled WGS sequence"/>
</dbReference>
<keyword evidence="5 7" id="KW-1133">Transmembrane helix</keyword>
<dbReference type="SUPFAM" id="SSF161098">
    <property type="entry name" value="MetI-like"/>
    <property type="match status" value="1"/>
</dbReference>
<dbReference type="Gene3D" id="1.10.3720.10">
    <property type="entry name" value="MetI-like"/>
    <property type="match status" value="1"/>
</dbReference>
<keyword evidence="2 7" id="KW-0813">Transport</keyword>
<dbReference type="InterPro" id="IPR035906">
    <property type="entry name" value="MetI-like_sf"/>
</dbReference>
<dbReference type="OrthoDB" id="4695618at2"/>
<comment type="similarity">
    <text evidence="7">Belongs to the binding-protein-dependent transport system permease family.</text>
</comment>
<dbReference type="PANTHER" id="PTHR43163">
    <property type="entry name" value="DIPEPTIDE TRANSPORT SYSTEM PERMEASE PROTEIN DPPB-RELATED"/>
    <property type="match status" value="1"/>
</dbReference>
<accession>A0A1H2KQA8</accession>
<feature type="transmembrane region" description="Helical" evidence="7">
    <location>
        <begin position="288"/>
        <end position="314"/>
    </location>
</feature>
<evidence type="ECO:0000259" key="8">
    <source>
        <dbReference type="PROSITE" id="PS50928"/>
    </source>
</evidence>
<evidence type="ECO:0000256" key="2">
    <source>
        <dbReference type="ARBA" id="ARBA00022448"/>
    </source>
</evidence>
<dbReference type="Proteomes" id="UP001265083">
    <property type="component" value="Unassembled WGS sequence"/>
</dbReference>
<dbReference type="CDD" id="cd06261">
    <property type="entry name" value="TM_PBP2"/>
    <property type="match status" value="1"/>
</dbReference>
<keyword evidence="12" id="KW-1185">Reference proteome</keyword>
<dbReference type="InterPro" id="IPR045621">
    <property type="entry name" value="BPD_transp_1_N"/>
</dbReference>
<dbReference type="EMBL" id="JAVLUS010000013">
    <property type="protein sequence ID" value="MDS1115322.1"/>
    <property type="molecule type" value="Genomic_DNA"/>
</dbReference>
<sequence length="321" mass="34403">MTALHSPLVRFILIRLAYTVAVLLGVIVAVFFLIQIVPGDPVRIALGTRYTPESYEALRSASGLDQPLANQLFAYVGNAFTGDLGVSFRNSEPVTTMLFDRLPATITLALAAIVVALLIAIPLGAWAALREGRLADNVIRVISQFGISVPDFWMGILLIGLFSTALGWLPSAGYQPFADGPLGWFEHLVLPAVTVGVVTGAIMTRYVRSSVLEVVNTPFVTTAESKGLSKKKIMLDHVGRNALVPVLTISGIQFAGLLGGVIVVEVVFAWPGLGLLVYDSVAARDYPVLQGAILLIAVIFLLVNLVVDILYAVIDPRIRLS</sequence>
<gene>
    <name evidence="9" type="ORF">RD149_16310</name>
    <name evidence="10" type="ORF">SAMN04488548_1343547</name>
</gene>
<dbReference type="PROSITE" id="PS50928">
    <property type="entry name" value="ABC_TM1"/>
    <property type="match status" value="1"/>
</dbReference>
<feature type="transmembrane region" description="Helical" evidence="7">
    <location>
        <begin position="188"/>
        <end position="207"/>
    </location>
</feature>
<evidence type="ECO:0000313" key="10">
    <source>
        <dbReference type="EMBL" id="SDU70877.1"/>
    </source>
</evidence>
<evidence type="ECO:0000256" key="1">
    <source>
        <dbReference type="ARBA" id="ARBA00004651"/>
    </source>
</evidence>
<feature type="transmembrane region" description="Helical" evidence="7">
    <location>
        <begin position="242"/>
        <end position="268"/>
    </location>
</feature>
<dbReference type="PANTHER" id="PTHR43163:SF6">
    <property type="entry name" value="DIPEPTIDE TRANSPORT SYSTEM PERMEASE PROTEIN DPPB-RELATED"/>
    <property type="match status" value="1"/>
</dbReference>
<protein>
    <submittedName>
        <fullName evidence="9">ABC transporter permease</fullName>
    </submittedName>
    <submittedName>
        <fullName evidence="10">Peptide/nickel transport system permease protein</fullName>
    </submittedName>
</protein>
<proteinExistence type="inferred from homology"/>
<dbReference type="Pfam" id="PF19300">
    <property type="entry name" value="BPD_transp_1_N"/>
    <property type="match status" value="1"/>
</dbReference>
<feature type="domain" description="ABC transmembrane type-1" evidence="8">
    <location>
        <begin position="102"/>
        <end position="311"/>
    </location>
</feature>
<name>A0A1H2KQA8_9ACTN</name>
<organism evidence="10 11">
    <name type="scientific">Gordonia westfalica</name>
    <dbReference type="NCBI Taxonomy" id="158898"/>
    <lineage>
        <taxon>Bacteria</taxon>
        <taxon>Bacillati</taxon>
        <taxon>Actinomycetota</taxon>
        <taxon>Actinomycetes</taxon>
        <taxon>Mycobacteriales</taxon>
        <taxon>Gordoniaceae</taxon>
        <taxon>Gordonia</taxon>
    </lineage>
</organism>
<dbReference type="AlphaFoldDB" id="A0A1H2KQA8"/>
<dbReference type="RefSeq" id="WP_074852150.1">
    <property type="nucleotide sequence ID" value="NZ_FNLM01000034.1"/>
</dbReference>
<reference evidence="10 11" key="1">
    <citation type="submission" date="2016-10" db="EMBL/GenBank/DDBJ databases">
        <authorList>
            <person name="de Groot N.N."/>
        </authorList>
    </citation>
    <scope>NUCLEOTIDE SEQUENCE [LARGE SCALE GENOMIC DNA]</scope>
    <source>
        <strain evidence="10 11">DSM 44215</strain>
    </source>
</reference>
<evidence type="ECO:0000256" key="4">
    <source>
        <dbReference type="ARBA" id="ARBA00022692"/>
    </source>
</evidence>
<dbReference type="STRING" id="158898.SAMN04488548_1343547"/>
<feature type="transmembrane region" description="Helical" evidence="7">
    <location>
        <begin position="106"/>
        <end position="129"/>
    </location>
</feature>
<dbReference type="GO" id="GO:0055085">
    <property type="term" value="P:transmembrane transport"/>
    <property type="evidence" value="ECO:0007669"/>
    <property type="project" value="InterPro"/>
</dbReference>
<feature type="transmembrane region" description="Helical" evidence="7">
    <location>
        <begin position="12"/>
        <end position="37"/>
    </location>
</feature>
<dbReference type="InterPro" id="IPR000515">
    <property type="entry name" value="MetI-like"/>
</dbReference>
<evidence type="ECO:0000256" key="7">
    <source>
        <dbReference type="RuleBase" id="RU363032"/>
    </source>
</evidence>
<evidence type="ECO:0000256" key="6">
    <source>
        <dbReference type="ARBA" id="ARBA00023136"/>
    </source>
</evidence>
<dbReference type="EMBL" id="FNLM01000034">
    <property type="protein sequence ID" value="SDU70877.1"/>
    <property type="molecule type" value="Genomic_DNA"/>
</dbReference>